<dbReference type="KEGG" id="maur:BOH66_02185"/>
<accession>A0A1P8U549</accession>
<keyword evidence="1" id="KW-0808">Transferase</keyword>
<dbReference type="AlphaFoldDB" id="A0A1P8U549"/>
<reference evidence="1 2" key="1">
    <citation type="submission" date="2016-12" db="EMBL/GenBank/DDBJ databases">
        <title>Complete genome sequence of Microbacterium aurum KACC 15219.</title>
        <authorList>
            <person name="Jung Y."/>
            <person name="Shin J.-H."/>
            <person name="Lee Y.-J."/>
            <person name="Yi H."/>
            <person name="Bahn Y.-S."/>
            <person name="Kim J.F."/>
            <person name="Lee D.-W."/>
        </authorList>
    </citation>
    <scope>NUCLEOTIDE SEQUENCE [LARGE SCALE GENOMIC DNA]</scope>
    <source>
        <strain evidence="1 2">KACC 15219</strain>
    </source>
</reference>
<dbReference type="GO" id="GO:0008168">
    <property type="term" value="F:methyltransferase activity"/>
    <property type="evidence" value="ECO:0007669"/>
    <property type="project" value="UniProtKB-KW"/>
</dbReference>
<keyword evidence="2" id="KW-1185">Reference proteome</keyword>
<proteinExistence type="predicted"/>
<organism evidence="1 2">
    <name type="scientific">Microbacterium aurum</name>
    <dbReference type="NCBI Taxonomy" id="36805"/>
    <lineage>
        <taxon>Bacteria</taxon>
        <taxon>Bacillati</taxon>
        <taxon>Actinomycetota</taxon>
        <taxon>Actinomycetes</taxon>
        <taxon>Micrococcales</taxon>
        <taxon>Microbacteriaceae</taxon>
        <taxon>Microbacterium</taxon>
    </lineage>
</organism>
<dbReference type="RefSeq" id="WP_076688883.1">
    <property type="nucleotide sequence ID" value="NZ_CP018762.1"/>
</dbReference>
<protein>
    <submittedName>
        <fullName evidence="1">Protein-L-isoaspartate carboxylmethyltransferase</fullName>
    </submittedName>
</protein>
<dbReference type="Proteomes" id="UP000187185">
    <property type="component" value="Chromosome"/>
</dbReference>
<dbReference type="EMBL" id="CP018762">
    <property type="protein sequence ID" value="APZ33233.1"/>
    <property type="molecule type" value="Genomic_DNA"/>
</dbReference>
<sequence>MPYRNKATVQGWVDDYLAQHPERTGSVTVLEKDFTPGPESGMVVVALRNVSTITYIQAGVDETGPHWLVTFEPRTEGFDMDAAGVTQLSEDLLVVAGLCDYLQVRTDGAMAAKA</sequence>
<keyword evidence="1" id="KW-0489">Methyltransferase</keyword>
<evidence type="ECO:0000313" key="2">
    <source>
        <dbReference type="Proteomes" id="UP000187185"/>
    </source>
</evidence>
<dbReference type="GO" id="GO:0032259">
    <property type="term" value="P:methylation"/>
    <property type="evidence" value="ECO:0007669"/>
    <property type="project" value="UniProtKB-KW"/>
</dbReference>
<name>A0A1P8U549_9MICO</name>
<evidence type="ECO:0000313" key="1">
    <source>
        <dbReference type="EMBL" id="APZ33233.1"/>
    </source>
</evidence>
<dbReference type="OrthoDB" id="5023161at2"/>
<gene>
    <name evidence="1" type="ORF">BOH66_02185</name>
</gene>